<dbReference type="Proteomes" id="UP001164539">
    <property type="component" value="Chromosome 12"/>
</dbReference>
<proteinExistence type="predicted"/>
<reference evidence="1 2" key="1">
    <citation type="journal article" date="2023" name="Science">
        <title>Complex scaffold remodeling in plant triterpene biosynthesis.</title>
        <authorList>
            <person name="De La Pena R."/>
            <person name="Hodgson H."/>
            <person name="Liu J.C."/>
            <person name="Stephenson M.J."/>
            <person name="Martin A.C."/>
            <person name="Owen C."/>
            <person name="Harkess A."/>
            <person name="Leebens-Mack J."/>
            <person name="Jimenez L.E."/>
            <person name="Osbourn A."/>
            <person name="Sattely E.S."/>
        </authorList>
    </citation>
    <scope>NUCLEOTIDE SEQUENCE [LARGE SCALE GENOMIC DNA]</scope>
    <source>
        <strain evidence="2">cv. JPN11</strain>
        <tissue evidence="1">Leaf</tissue>
    </source>
</reference>
<accession>A0ACC1X1D9</accession>
<organism evidence="1 2">
    <name type="scientific">Melia azedarach</name>
    <name type="common">Chinaberry tree</name>
    <dbReference type="NCBI Taxonomy" id="155640"/>
    <lineage>
        <taxon>Eukaryota</taxon>
        <taxon>Viridiplantae</taxon>
        <taxon>Streptophyta</taxon>
        <taxon>Embryophyta</taxon>
        <taxon>Tracheophyta</taxon>
        <taxon>Spermatophyta</taxon>
        <taxon>Magnoliopsida</taxon>
        <taxon>eudicotyledons</taxon>
        <taxon>Gunneridae</taxon>
        <taxon>Pentapetalae</taxon>
        <taxon>rosids</taxon>
        <taxon>malvids</taxon>
        <taxon>Sapindales</taxon>
        <taxon>Meliaceae</taxon>
        <taxon>Melia</taxon>
    </lineage>
</organism>
<name>A0ACC1X1D9_MELAZ</name>
<evidence type="ECO:0000313" key="2">
    <source>
        <dbReference type="Proteomes" id="UP001164539"/>
    </source>
</evidence>
<dbReference type="EMBL" id="CM051405">
    <property type="protein sequence ID" value="KAJ4705107.1"/>
    <property type="molecule type" value="Genomic_DNA"/>
</dbReference>
<keyword evidence="2" id="KW-1185">Reference proteome</keyword>
<sequence>MSIFFNLHHKLKRNHIKDCIVSNETKGLYSVNIMDKEIVGIIIAVLAWVAWAMMTKRPHRRKEELQQQLPPGPRWWQLLGNILQLAREPQVSFNKLARKHGPIMTLWQGSMCTVVVSSNEAAREMFKNHDVVLAGRPMNPTMKGDHGSEGSIITSQYGPHWRMLRRLWSTEFFVTSRLDAMRSVRLRCIEQMVQFVGEAGAGGANAVDVGRFFSLMAFNLMRNLIFSEDLLDPKSERAAKIFGHIEKVMELARKSNVADFLPIFKWLDPQSQGRNRKTQYHVEQGFEIAEGIIRERMEIRRCNSEEQINKRKDFLDVLLEFRGDGVEEPSELPSSTIKVIVFEIFSTGTDTTGSTLEWAMAELLKNPEKLRIVQDEIRSTVGRNKKLEEKETENLPYLKAVIKETLRLHPPLPFLLPHRAMNSCNMQGYCIPKEAQILVNAWAIGRDPKTWKDPLLFKPERFLEPNTVDYKGQHFEYIPFSSGRRMCPAMPLASRVLPVALGSLLLAFDWVLPDGLKPEEMDMTEQMGITLRKSVPLKAIPIPYN</sequence>
<evidence type="ECO:0000313" key="1">
    <source>
        <dbReference type="EMBL" id="KAJ4705107.1"/>
    </source>
</evidence>
<gene>
    <name evidence="1" type="ORF">OWV82_021930</name>
</gene>
<protein>
    <submittedName>
        <fullName evidence="1">Cytochrome P450</fullName>
    </submittedName>
</protein>
<comment type="caution">
    <text evidence="1">The sequence shown here is derived from an EMBL/GenBank/DDBJ whole genome shotgun (WGS) entry which is preliminary data.</text>
</comment>